<evidence type="ECO:0000313" key="4">
    <source>
        <dbReference type="Proteomes" id="UP000320674"/>
    </source>
</evidence>
<dbReference type="PANTHER" id="PTHR36435:SF1">
    <property type="entry name" value="CAAX AMINO TERMINAL PROTEASE FAMILY PROTEIN"/>
    <property type="match status" value="1"/>
</dbReference>
<feature type="transmembrane region" description="Helical" evidence="1">
    <location>
        <begin position="45"/>
        <end position="63"/>
    </location>
</feature>
<dbReference type="GO" id="GO:0008237">
    <property type="term" value="F:metallopeptidase activity"/>
    <property type="evidence" value="ECO:0007669"/>
    <property type="project" value="UniProtKB-KW"/>
</dbReference>
<evidence type="ECO:0000259" key="2">
    <source>
        <dbReference type="Pfam" id="PF02517"/>
    </source>
</evidence>
<dbReference type="Pfam" id="PF02517">
    <property type="entry name" value="Rce1-like"/>
    <property type="match status" value="1"/>
</dbReference>
<dbReference type="EMBL" id="SFAZ01000120">
    <property type="protein sequence ID" value="TRU75933.1"/>
    <property type="molecule type" value="Genomic_DNA"/>
</dbReference>
<comment type="caution">
    <text evidence="3">The sequence shown here is derived from an EMBL/GenBank/DDBJ whole genome shotgun (WGS) entry which is preliminary data.</text>
</comment>
<dbReference type="GO" id="GO:0006508">
    <property type="term" value="P:proteolysis"/>
    <property type="evidence" value="ECO:0007669"/>
    <property type="project" value="UniProtKB-KW"/>
</dbReference>
<keyword evidence="1" id="KW-1133">Transmembrane helix</keyword>
<keyword evidence="1" id="KW-0812">Transmembrane</keyword>
<feature type="domain" description="CAAX prenyl protease 2/Lysostaphin resistance protein A-like" evidence="2">
    <location>
        <begin position="112"/>
        <end position="203"/>
    </location>
</feature>
<proteinExistence type="predicted"/>
<dbReference type="AlphaFoldDB" id="A0A552HXI1"/>
<sequence length="260" mass="29142">MAIVKAIKADSIKKVGRITALFFFPLFGSAILALPAYLLQADNQILSLLIYGGQLLVSLYLIYRWYNFKDCGLGGIPQLSSFLWAFSFLALRSLTWVIFLPYRVSLPKWEILIPDLLFFLFINGATEEIHFRGLLYSGTLKEISRPVVAAAISSFLFGLLHLSLGQPSWIPLFIADGLAWCAIRMRTNSVYPAILSHGLQNLLFTDILLVPQDLSPSTEIIYTVTAIAVDLVFFQLVGCKNLKQYEQITRHTGNSRTTDS</sequence>
<organism evidence="3 4">
    <name type="scientific">Microcystis viridis Mv_BB_P_19951000_S68D</name>
    <dbReference type="NCBI Taxonomy" id="2486270"/>
    <lineage>
        <taxon>Bacteria</taxon>
        <taxon>Bacillati</taxon>
        <taxon>Cyanobacteriota</taxon>
        <taxon>Cyanophyceae</taxon>
        <taxon>Oscillatoriophycideae</taxon>
        <taxon>Chroococcales</taxon>
        <taxon>Microcystaceae</taxon>
        <taxon>Microcystis</taxon>
    </lineage>
</organism>
<reference evidence="3 4" key="1">
    <citation type="submission" date="2019-01" db="EMBL/GenBank/DDBJ databases">
        <title>Coherence of Microcystis species and biogeography revealed through population genomics.</title>
        <authorList>
            <person name="Perez-Carrascal O.M."/>
            <person name="Terrat Y."/>
            <person name="Giani A."/>
            <person name="Fortin N."/>
            <person name="Tromas N."/>
            <person name="Shapiro B.J."/>
        </authorList>
    </citation>
    <scope>NUCLEOTIDE SEQUENCE [LARGE SCALE GENOMIC DNA]</scope>
    <source>
        <strain evidence="3">Mv_BB_P_19951000_S68D</strain>
    </source>
</reference>
<gene>
    <name evidence="3" type="ORF">EWV77_07860</name>
</gene>
<dbReference type="GO" id="GO:0004175">
    <property type="term" value="F:endopeptidase activity"/>
    <property type="evidence" value="ECO:0007669"/>
    <property type="project" value="UniProtKB-ARBA"/>
</dbReference>
<evidence type="ECO:0000256" key="1">
    <source>
        <dbReference type="SAM" id="Phobius"/>
    </source>
</evidence>
<accession>A0A552HXI1</accession>
<keyword evidence="3" id="KW-0645">Protease</keyword>
<dbReference type="PANTHER" id="PTHR36435">
    <property type="entry name" value="SLR1288 PROTEIN"/>
    <property type="match status" value="1"/>
</dbReference>
<dbReference type="InterPro" id="IPR003675">
    <property type="entry name" value="Rce1/LyrA-like_dom"/>
</dbReference>
<keyword evidence="3" id="KW-0482">Metalloprotease</keyword>
<feature type="transmembrane region" description="Helical" evidence="1">
    <location>
        <begin position="220"/>
        <end position="238"/>
    </location>
</feature>
<feature type="transmembrane region" description="Helical" evidence="1">
    <location>
        <begin position="20"/>
        <end position="39"/>
    </location>
</feature>
<evidence type="ECO:0000313" key="3">
    <source>
        <dbReference type="EMBL" id="TRU75933.1"/>
    </source>
</evidence>
<feature type="transmembrane region" description="Helical" evidence="1">
    <location>
        <begin position="116"/>
        <end position="135"/>
    </location>
</feature>
<feature type="transmembrane region" description="Helical" evidence="1">
    <location>
        <begin position="147"/>
        <end position="164"/>
    </location>
</feature>
<feature type="transmembrane region" description="Helical" evidence="1">
    <location>
        <begin position="83"/>
        <end position="104"/>
    </location>
</feature>
<keyword evidence="1" id="KW-0472">Membrane</keyword>
<dbReference type="InterPro" id="IPR052710">
    <property type="entry name" value="CAAX_protease"/>
</dbReference>
<dbReference type="GO" id="GO:0080120">
    <property type="term" value="P:CAAX-box protein maturation"/>
    <property type="evidence" value="ECO:0007669"/>
    <property type="project" value="UniProtKB-ARBA"/>
</dbReference>
<dbReference type="Proteomes" id="UP000320674">
    <property type="component" value="Unassembled WGS sequence"/>
</dbReference>
<name>A0A552HXI1_MICVR</name>
<protein>
    <submittedName>
        <fullName evidence="3">CPBP family intramembrane metalloprotease</fullName>
    </submittedName>
</protein>
<keyword evidence="3" id="KW-0378">Hydrolase</keyword>